<evidence type="ECO:0000256" key="2">
    <source>
        <dbReference type="SAM" id="SignalP"/>
    </source>
</evidence>
<keyword evidence="4" id="KW-1185">Reference proteome</keyword>
<dbReference type="RefSeq" id="WP_132527445.1">
    <property type="nucleotide sequence ID" value="NZ_SMFV01000005.1"/>
</dbReference>
<reference evidence="3 4" key="1">
    <citation type="submission" date="2019-03" db="EMBL/GenBank/DDBJ databases">
        <title>Genomic Encyclopedia of Archaeal and Bacterial Type Strains, Phase II (KMG-II): from individual species to whole genera.</title>
        <authorList>
            <person name="Goeker M."/>
        </authorList>
    </citation>
    <scope>NUCLEOTIDE SEQUENCE [LARGE SCALE GENOMIC DNA]</scope>
    <source>
        <strain evidence="3 4">DSM 24425</strain>
    </source>
</reference>
<dbReference type="EMBL" id="SMFV01000005">
    <property type="protein sequence ID" value="TCK03455.1"/>
    <property type="molecule type" value="Genomic_DNA"/>
</dbReference>
<name>A0A4R1GAH4_9BACT</name>
<organism evidence="3 4">
    <name type="scientific">Phorcysia thermohydrogeniphila</name>
    <dbReference type="NCBI Taxonomy" id="936138"/>
    <lineage>
        <taxon>Bacteria</taxon>
        <taxon>Pseudomonadati</taxon>
        <taxon>Aquificota</taxon>
        <taxon>Aquificia</taxon>
        <taxon>Desulfurobacteriales</taxon>
        <taxon>Desulfurobacteriaceae</taxon>
        <taxon>Phorcysia</taxon>
    </lineage>
</organism>
<dbReference type="Gene3D" id="2.40.160.10">
    <property type="entry name" value="Porin"/>
    <property type="match status" value="1"/>
</dbReference>
<dbReference type="Pfam" id="PF07396">
    <property type="entry name" value="Porin_O_P"/>
    <property type="match status" value="1"/>
</dbReference>
<comment type="caution">
    <text evidence="3">The sequence shown here is derived from an EMBL/GenBank/DDBJ whole genome shotgun (WGS) entry which is preliminary data.</text>
</comment>
<gene>
    <name evidence="3" type="ORF">CLV27_1533</name>
</gene>
<feature type="chain" id="PRO_5020457711" evidence="2">
    <location>
        <begin position="22"/>
        <end position="399"/>
    </location>
</feature>
<sequence length="399" mass="45159">MRKLLTALSIAVLTVSTASSAEITNQEILQKLQELEAKLKKLEVENKRLRELLEEKGSTLIAARKKTKKLKVTGRVLFRFSQTADIDESGGKSIYGDPGNGFTVRKARVRFHGKLNDNVSYMIHLRADRGSQVELWDAYVKYSFDSIPLSIKMGQFKVPLSMSYLKSGTELWFPERPVAVNKIAPVWRDVGLEATWKVSRALKLSASVLNGEGWSSDKIYNSDKKYAYVFSADVTPVDNESLRWRVRVGYEVGTDAYSKLIYTKYDAVSVERRLLDVETRLDLRSFGLSLEGGFLYDNPQDAVDSSGSSVQLGDAKGYYLQADYALPSVKGLHLVGRYSWLDPNDDVDDKYDVDYTSLGFYYLINGWQAAIRSAYIFANERHGEEVDNDLFVTEFQLLF</sequence>
<evidence type="ECO:0000256" key="1">
    <source>
        <dbReference type="SAM" id="Coils"/>
    </source>
</evidence>
<keyword evidence="2" id="KW-0732">Signal</keyword>
<feature type="coiled-coil region" evidence="1">
    <location>
        <begin position="18"/>
        <end position="59"/>
    </location>
</feature>
<evidence type="ECO:0000313" key="4">
    <source>
        <dbReference type="Proteomes" id="UP000295777"/>
    </source>
</evidence>
<keyword evidence="1" id="KW-0175">Coiled coil</keyword>
<protein>
    <submittedName>
        <fullName evidence="3">Phosphate-selective porin O/P</fullName>
    </submittedName>
</protein>
<dbReference type="Proteomes" id="UP000295777">
    <property type="component" value="Unassembled WGS sequence"/>
</dbReference>
<proteinExistence type="predicted"/>
<feature type="signal peptide" evidence="2">
    <location>
        <begin position="1"/>
        <end position="21"/>
    </location>
</feature>
<accession>A0A4R1GAH4</accession>
<dbReference type="OrthoDB" id="12018at2"/>
<dbReference type="SUPFAM" id="SSF56935">
    <property type="entry name" value="Porins"/>
    <property type="match status" value="1"/>
</dbReference>
<dbReference type="CDD" id="cd14686">
    <property type="entry name" value="bZIP"/>
    <property type="match status" value="1"/>
</dbReference>
<dbReference type="AlphaFoldDB" id="A0A4R1GAH4"/>
<dbReference type="InterPro" id="IPR010870">
    <property type="entry name" value="Porin_O/P"/>
</dbReference>
<dbReference type="InterPro" id="IPR023614">
    <property type="entry name" value="Porin_dom_sf"/>
</dbReference>
<evidence type="ECO:0000313" key="3">
    <source>
        <dbReference type="EMBL" id="TCK03455.1"/>
    </source>
</evidence>